<comment type="subcellular location">
    <subcellularLocation>
        <location evidence="1">Membrane</location>
        <topology evidence="1">Multi-pass membrane protein</topology>
    </subcellularLocation>
</comment>
<dbReference type="InterPro" id="IPR023271">
    <property type="entry name" value="Aquaporin-like"/>
</dbReference>
<dbReference type="GO" id="GO:0005886">
    <property type="term" value="C:plasma membrane"/>
    <property type="evidence" value="ECO:0007669"/>
    <property type="project" value="TreeGrafter"/>
</dbReference>
<evidence type="ECO:0000256" key="3">
    <source>
        <dbReference type="ARBA" id="ARBA00022989"/>
    </source>
</evidence>
<keyword evidence="2 5" id="KW-0812">Transmembrane</keyword>
<feature type="non-terminal residue" evidence="6">
    <location>
        <position position="1"/>
    </location>
</feature>
<dbReference type="InterPro" id="IPR000292">
    <property type="entry name" value="For/NO2_transpt"/>
</dbReference>
<sequence length="98" mass="10357">FLRAVLCNFFVCLGVLCGIKLKSEAAKFLMIVMCITAFVVSGFEHCIANMGTFTVAACLVPGLSVGAILRSMVVVTLGNMVGGAVLLAWPLRKMSADK</sequence>
<dbReference type="EMBL" id="DXBU01000162">
    <property type="protein sequence ID" value="HIZ23554.1"/>
    <property type="molecule type" value="Genomic_DNA"/>
</dbReference>
<keyword evidence="3 5" id="KW-1133">Transmembrane helix</keyword>
<evidence type="ECO:0000256" key="2">
    <source>
        <dbReference type="ARBA" id="ARBA00022692"/>
    </source>
</evidence>
<dbReference type="Gene3D" id="1.20.1080.10">
    <property type="entry name" value="Glycerol uptake facilitator protein"/>
    <property type="match status" value="1"/>
</dbReference>
<protein>
    <submittedName>
        <fullName evidence="6">Formate/nitrite transporter family protein</fullName>
    </submittedName>
</protein>
<proteinExistence type="predicted"/>
<dbReference type="AlphaFoldDB" id="A0A9D2DV76"/>
<feature type="transmembrane region" description="Helical" evidence="5">
    <location>
        <begin position="28"/>
        <end position="48"/>
    </location>
</feature>
<evidence type="ECO:0000256" key="5">
    <source>
        <dbReference type="SAM" id="Phobius"/>
    </source>
</evidence>
<dbReference type="PANTHER" id="PTHR30520:SF8">
    <property type="entry name" value="NITRITE TRANSPORTER NIRC"/>
    <property type="match status" value="1"/>
</dbReference>
<dbReference type="Pfam" id="PF01226">
    <property type="entry name" value="Form_Nir_trans"/>
    <property type="match status" value="1"/>
</dbReference>
<accession>A0A9D2DV76</accession>
<feature type="transmembrane region" description="Helical" evidence="5">
    <location>
        <begin position="68"/>
        <end position="89"/>
    </location>
</feature>
<comment type="caution">
    <text evidence="6">The sequence shown here is derived from an EMBL/GenBank/DDBJ whole genome shotgun (WGS) entry which is preliminary data.</text>
</comment>
<dbReference type="Proteomes" id="UP000824041">
    <property type="component" value="Unassembled WGS sequence"/>
</dbReference>
<reference evidence="6" key="1">
    <citation type="journal article" date="2021" name="PeerJ">
        <title>Extensive microbial diversity within the chicken gut microbiome revealed by metagenomics and culture.</title>
        <authorList>
            <person name="Gilroy R."/>
            <person name="Ravi A."/>
            <person name="Getino M."/>
            <person name="Pursley I."/>
            <person name="Horton D.L."/>
            <person name="Alikhan N.F."/>
            <person name="Baker D."/>
            <person name="Gharbi K."/>
            <person name="Hall N."/>
            <person name="Watson M."/>
            <person name="Adriaenssens E.M."/>
            <person name="Foster-Nyarko E."/>
            <person name="Jarju S."/>
            <person name="Secka A."/>
            <person name="Antonio M."/>
            <person name="Oren A."/>
            <person name="Chaudhuri R.R."/>
            <person name="La Ragione R."/>
            <person name="Hildebrand F."/>
            <person name="Pallen M.J."/>
        </authorList>
    </citation>
    <scope>NUCLEOTIDE SEQUENCE</scope>
    <source>
        <strain evidence="6">14324</strain>
    </source>
</reference>
<dbReference type="PANTHER" id="PTHR30520">
    <property type="entry name" value="FORMATE TRANSPORTER-RELATED"/>
    <property type="match status" value="1"/>
</dbReference>
<organism evidence="6 7">
    <name type="scientific">Candidatus Blautia faecigallinarum</name>
    <dbReference type="NCBI Taxonomy" id="2838488"/>
    <lineage>
        <taxon>Bacteria</taxon>
        <taxon>Bacillati</taxon>
        <taxon>Bacillota</taxon>
        <taxon>Clostridia</taxon>
        <taxon>Lachnospirales</taxon>
        <taxon>Lachnospiraceae</taxon>
        <taxon>Blautia</taxon>
    </lineage>
</organism>
<evidence type="ECO:0000256" key="4">
    <source>
        <dbReference type="ARBA" id="ARBA00023136"/>
    </source>
</evidence>
<evidence type="ECO:0000313" key="7">
    <source>
        <dbReference type="Proteomes" id="UP000824041"/>
    </source>
</evidence>
<evidence type="ECO:0000256" key="1">
    <source>
        <dbReference type="ARBA" id="ARBA00004141"/>
    </source>
</evidence>
<evidence type="ECO:0000313" key="6">
    <source>
        <dbReference type="EMBL" id="HIZ23554.1"/>
    </source>
</evidence>
<keyword evidence="4 5" id="KW-0472">Membrane</keyword>
<reference evidence="6" key="2">
    <citation type="submission" date="2021-04" db="EMBL/GenBank/DDBJ databases">
        <authorList>
            <person name="Gilroy R."/>
        </authorList>
    </citation>
    <scope>NUCLEOTIDE SEQUENCE</scope>
    <source>
        <strain evidence="6">14324</strain>
    </source>
</reference>
<name>A0A9D2DV76_9FIRM</name>
<gene>
    <name evidence="6" type="ORF">IAA21_12300</name>
</gene>
<dbReference type="GO" id="GO:0015499">
    <property type="term" value="F:formate transmembrane transporter activity"/>
    <property type="evidence" value="ECO:0007669"/>
    <property type="project" value="TreeGrafter"/>
</dbReference>